<feature type="domain" description="CRIB" evidence="2">
    <location>
        <begin position="110"/>
        <end position="123"/>
    </location>
</feature>
<dbReference type="PANTHER" id="PTHR46931">
    <property type="entry name" value="CRIB DOMAIN-CONTAINING PROTEIN RIC2"/>
    <property type="match status" value="1"/>
</dbReference>
<keyword evidence="1" id="KW-0175">Coiled coil</keyword>
<dbReference type="Gramene" id="OE9A110993T1">
    <property type="protein sequence ID" value="OE9A110993C1"/>
    <property type="gene ID" value="OE9A110993"/>
</dbReference>
<name>A0A8S0U857_OLEEU</name>
<dbReference type="InterPro" id="IPR000095">
    <property type="entry name" value="CRIB_dom"/>
</dbReference>
<organism evidence="3 4">
    <name type="scientific">Olea europaea subsp. europaea</name>
    <dbReference type="NCBI Taxonomy" id="158383"/>
    <lineage>
        <taxon>Eukaryota</taxon>
        <taxon>Viridiplantae</taxon>
        <taxon>Streptophyta</taxon>
        <taxon>Embryophyta</taxon>
        <taxon>Tracheophyta</taxon>
        <taxon>Spermatophyta</taxon>
        <taxon>Magnoliopsida</taxon>
        <taxon>eudicotyledons</taxon>
        <taxon>Gunneridae</taxon>
        <taxon>Pentapetalae</taxon>
        <taxon>asterids</taxon>
        <taxon>lamiids</taxon>
        <taxon>Lamiales</taxon>
        <taxon>Oleaceae</taxon>
        <taxon>Oleeae</taxon>
        <taxon>Olea</taxon>
    </lineage>
</organism>
<dbReference type="PROSITE" id="PS50108">
    <property type="entry name" value="CRIB"/>
    <property type="match status" value="1"/>
</dbReference>
<gene>
    <name evidence="3" type="ORF">OLEA9_A110993</name>
</gene>
<proteinExistence type="predicted"/>
<sequence length="190" mass="21722">MRDRMERFVLLPFTLGCVSESSIAVGARQPKRSKLDVNQTPTRIHHEIKEEEEEEDEYEEDEENLSVENMKSPLSLLALPRIQKLFKNFKNFSNIFEKDEMDEGEAGMEIGCPTDIKHVTHIGLDGCATSILSKGWNNLTQPPDHEDQSPNLPQNFSLQMPFEQLLMATQTDTDTPNIKTSLQNQLQKSF</sequence>
<evidence type="ECO:0000256" key="1">
    <source>
        <dbReference type="SAM" id="Coils"/>
    </source>
</evidence>
<accession>A0A8S0U857</accession>
<dbReference type="PANTHER" id="PTHR46931:SF15">
    <property type="entry name" value="CRIB DOMAIN-CONTAINING PROTEIN"/>
    <property type="match status" value="1"/>
</dbReference>
<dbReference type="AlphaFoldDB" id="A0A8S0U857"/>
<comment type="caution">
    <text evidence="3">The sequence shown here is derived from an EMBL/GenBank/DDBJ whole genome shotgun (WGS) entry which is preliminary data.</text>
</comment>
<evidence type="ECO:0000259" key="2">
    <source>
        <dbReference type="PROSITE" id="PS50108"/>
    </source>
</evidence>
<dbReference type="GO" id="GO:0017157">
    <property type="term" value="P:regulation of exocytosis"/>
    <property type="evidence" value="ECO:0007669"/>
    <property type="project" value="EnsemblPlants"/>
</dbReference>
<dbReference type="GO" id="GO:0009860">
    <property type="term" value="P:pollen tube growth"/>
    <property type="evidence" value="ECO:0007669"/>
    <property type="project" value="EnsemblPlants"/>
</dbReference>
<evidence type="ECO:0000313" key="4">
    <source>
        <dbReference type="Proteomes" id="UP000594638"/>
    </source>
</evidence>
<dbReference type="GO" id="GO:0016324">
    <property type="term" value="C:apical plasma membrane"/>
    <property type="evidence" value="ECO:0007669"/>
    <property type="project" value="EnsemblPlants"/>
</dbReference>
<protein>
    <recommendedName>
        <fullName evidence="2">CRIB domain-containing protein</fullName>
    </recommendedName>
</protein>
<dbReference type="InterPro" id="IPR044509">
    <property type="entry name" value="RIC2/4"/>
</dbReference>
<dbReference type="OrthoDB" id="678664at2759"/>
<dbReference type="GO" id="GO:0010215">
    <property type="term" value="P:cellulose microfibril organization"/>
    <property type="evidence" value="ECO:0007669"/>
    <property type="project" value="EnsemblPlants"/>
</dbReference>
<keyword evidence="4" id="KW-1185">Reference proteome</keyword>
<dbReference type="GO" id="GO:0051650">
    <property type="term" value="P:establishment of vesicle localization"/>
    <property type="evidence" value="ECO:0007669"/>
    <property type="project" value="EnsemblPlants"/>
</dbReference>
<dbReference type="Proteomes" id="UP000594638">
    <property type="component" value="Unassembled WGS sequence"/>
</dbReference>
<feature type="coiled-coil region" evidence="1">
    <location>
        <begin position="44"/>
        <end position="71"/>
    </location>
</feature>
<dbReference type="EMBL" id="CACTIH010007411">
    <property type="protein sequence ID" value="CAA3012783.1"/>
    <property type="molecule type" value="Genomic_DNA"/>
</dbReference>
<reference evidence="3 4" key="1">
    <citation type="submission" date="2019-12" db="EMBL/GenBank/DDBJ databases">
        <authorList>
            <person name="Alioto T."/>
            <person name="Alioto T."/>
            <person name="Gomez Garrido J."/>
        </authorList>
    </citation>
    <scope>NUCLEOTIDE SEQUENCE [LARGE SCALE GENOMIC DNA]</scope>
</reference>
<evidence type="ECO:0000313" key="3">
    <source>
        <dbReference type="EMBL" id="CAA3012783.1"/>
    </source>
</evidence>
<dbReference type="GO" id="GO:0030833">
    <property type="term" value="P:regulation of actin filament polymerization"/>
    <property type="evidence" value="ECO:0007669"/>
    <property type="project" value="EnsemblPlants"/>
</dbReference>